<protein>
    <submittedName>
        <fullName evidence="1">Uncharacterized protein</fullName>
    </submittedName>
</protein>
<keyword evidence="2" id="KW-1185">Reference proteome</keyword>
<sequence>MELLLWSCGAVAVKSEQELERPRAHDHASQQDPLWLLYGFYVFEILQTCLGHVQDPEVEAEQSHNSTKTGITKTYKRKREASVQIFSCLFLWISWSCMKFSW</sequence>
<reference evidence="1 2" key="1">
    <citation type="submission" date="2024-02" db="EMBL/GenBank/DDBJ databases">
        <authorList>
            <consortium name="ELIXIR-Norway"/>
            <consortium name="Elixir Norway"/>
        </authorList>
    </citation>
    <scope>NUCLEOTIDE SEQUENCE [LARGE SCALE GENOMIC DNA]</scope>
</reference>
<organism evidence="1 2">
    <name type="scientific">Sphagnum troendelagicum</name>
    <dbReference type="NCBI Taxonomy" id="128251"/>
    <lineage>
        <taxon>Eukaryota</taxon>
        <taxon>Viridiplantae</taxon>
        <taxon>Streptophyta</taxon>
        <taxon>Embryophyta</taxon>
        <taxon>Bryophyta</taxon>
        <taxon>Sphagnophytina</taxon>
        <taxon>Sphagnopsida</taxon>
        <taxon>Sphagnales</taxon>
        <taxon>Sphagnaceae</taxon>
        <taxon>Sphagnum</taxon>
    </lineage>
</organism>
<dbReference type="Proteomes" id="UP001497512">
    <property type="component" value="Chromosome 1"/>
</dbReference>
<evidence type="ECO:0000313" key="1">
    <source>
        <dbReference type="EMBL" id="CAK9190927.1"/>
    </source>
</evidence>
<name>A0ABP0TAC8_9BRYO</name>
<accession>A0ABP0TAC8</accession>
<dbReference type="EMBL" id="OZ019893">
    <property type="protein sequence ID" value="CAK9190927.1"/>
    <property type="molecule type" value="Genomic_DNA"/>
</dbReference>
<evidence type="ECO:0000313" key="2">
    <source>
        <dbReference type="Proteomes" id="UP001497512"/>
    </source>
</evidence>
<proteinExistence type="predicted"/>
<gene>
    <name evidence="1" type="ORF">CSSPTR1EN2_LOCUS1135</name>
</gene>